<name>A0A4D9CSQ1_9STRA</name>
<feature type="region of interest" description="Disordered" evidence="4">
    <location>
        <begin position="395"/>
        <end position="439"/>
    </location>
</feature>
<dbReference type="AlphaFoldDB" id="A0A4D9CSQ1"/>
<dbReference type="GO" id="GO:0005847">
    <property type="term" value="C:mRNA cleavage and polyadenylation specificity factor complex"/>
    <property type="evidence" value="ECO:0007669"/>
    <property type="project" value="TreeGrafter"/>
</dbReference>
<evidence type="ECO:0000259" key="5">
    <source>
        <dbReference type="SMART" id="SM01098"/>
    </source>
</evidence>
<organism evidence="6 7">
    <name type="scientific">Nannochloropsis salina CCMP1776</name>
    <dbReference type="NCBI Taxonomy" id="1027361"/>
    <lineage>
        <taxon>Eukaryota</taxon>
        <taxon>Sar</taxon>
        <taxon>Stramenopiles</taxon>
        <taxon>Ochrophyta</taxon>
        <taxon>Eustigmatophyceae</taxon>
        <taxon>Eustigmatales</taxon>
        <taxon>Monodopsidaceae</taxon>
        <taxon>Microchloropsis</taxon>
        <taxon>Microchloropsis salina</taxon>
    </lineage>
</organism>
<evidence type="ECO:0000313" key="7">
    <source>
        <dbReference type="Proteomes" id="UP000355283"/>
    </source>
</evidence>
<feature type="region of interest" description="Disordered" evidence="4">
    <location>
        <begin position="168"/>
        <end position="196"/>
    </location>
</feature>
<evidence type="ECO:0000256" key="3">
    <source>
        <dbReference type="ARBA" id="ARBA00023242"/>
    </source>
</evidence>
<gene>
    <name evidence="6" type="ORF">NSK_008061</name>
</gene>
<keyword evidence="2" id="KW-0507">mRNA processing</keyword>
<sequence length="439" mass="45773">MSTTVKNEDFMRKVRAQVIVLVHGEQNQMNELKRALVRTIGSDNAAQAGYGANILTPDLCSNIQLTIPRRKSARILGTLAEQPLQAGKPLSDAVLVSRNFTTRLLDPADLPAYTQLRAGGVSEKVHFPFHQSLGTLRAFLEELFEGEIEELAGREAAFPALPSLHMNGGNKGAGGTGAGRKRALGKEEGEGEGAEGGGGALRINGCVVFHVDPRAGRGVLVWEGGPVADMVADAVLALAMEAQVSPTALQMTGTPCCAHRRAGGNEEGQRPVGARAPAEAGTEGGTEGGEQGHVASAGEGAAPPARGMRTMRRLRRVLVSVYGPSAVSWDPAIHQISLVFPGGGHGRVRWEGGRKGIVVTADEAAVEEQLEKVVRRIGGVLDDAAAAAVQVQGVGTERGGGEVKEEGKGEGLEEGQGGEEGREEGREGGEEGPANMDVH</sequence>
<feature type="region of interest" description="Disordered" evidence="4">
    <location>
        <begin position="260"/>
        <end position="306"/>
    </location>
</feature>
<feature type="compositionally biased region" description="Basic and acidic residues" evidence="4">
    <location>
        <begin position="399"/>
        <end position="411"/>
    </location>
</feature>
<accession>A0A4D9CSQ1</accession>
<dbReference type="Pfam" id="PF11718">
    <property type="entry name" value="CPSF73-100_C"/>
    <property type="match status" value="1"/>
</dbReference>
<dbReference type="InterPro" id="IPR021718">
    <property type="entry name" value="CPSF73-100_C"/>
</dbReference>
<dbReference type="InterPro" id="IPR050698">
    <property type="entry name" value="MBL"/>
</dbReference>
<dbReference type="Proteomes" id="UP000355283">
    <property type="component" value="Unassembled WGS sequence"/>
</dbReference>
<evidence type="ECO:0000256" key="2">
    <source>
        <dbReference type="ARBA" id="ARBA00022664"/>
    </source>
</evidence>
<dbReference type="GO" id="GO:0004534">
    <property type="term" value="F:5'-3' RNA exonuclease activity"/>
    <property type="evidence" value="ECO:0007669"/>
    <property type="project" value="TreeGrafter"/>
</dbReference>
<comment type="subcellular location">
    <subcellularLocation>
        <location evidence="1">Nucleus</location>
    </subcellularLocation>
</comment>
<feature type="compositionally biased region" description="Basic and acidic residues" evidence="4">
    <location>
        <begin position="419"/>
        <end position="429"/>
    </location>
</feature>
<proteinExistence type="predicted"/>
<dbReference type="EMBL" id="SDOX01000159">
    <property type="protein sequence ID" value="TFJ80635.1"/>
    <property type="molecule type" value="Genomic_DNA"/>
</dbReference>
<feature type="compositionally biased region" description="Gly residues" evidence="4">
    <location>
        <begin position="282"/>
        <end position="291"/>
    </location>
</feature>
<dbReference type="PANTHER" id="PTHR11203:SF11">
    <property type="entry name" value="CLEAVAGE AND POLYADENYLATION SPECIFICITY FACTOR SUBUNIT 3"/>
    <property type="match status" value="1"/>
</dbReference>
<dbReference type="GO" id="GO:0004521">
    <property type="term" value="F:RNA endonuclease activity"/>
    <property type="evidence" value="ECO:0007669"/>
    <property type="project" value="TreeGrafter"/>
</dbReference>
<keyword evidence="7" id="KW-1185">Reference proteome</keyword>
<dbReference type="GO" id="GO:0006398">
    <property type="term" value="P:mRNA 3'-end processing by stem-loop binding and cleavage"/>
    <property type="evidence" value="ECO:0007669"/>
    <property type="project" value="TreeGrafter"/>
</dbReference>
<protein>
    <recommendedName>
        <fullName evidence="5">Pre-mRNA 3'-end-processing endonuclease polyadenylation factor C-term domain-containing protein</fullName>
    </recommendedName>
</protein>
<evidence type="ECO:0000256" key="4">
    <source>
        <dbReference type="SAM" id="MobiDB-lite"/>
    </source>
</evidence>
<evidence type="ECO:0000256" key="1">
    <source>
        <dbReference type="ARBA" id="ARBA00004123"/>
    </source>
</evidence>
<feature type="compositionally biased region" description="Gly residues" evidence="4">
    <location>
        <begin position="169"/>
        <end position="178"/>
    </location>
</feature>
<evidence type="ECO:0000313" key="6">
    <source>
        <dbReference type="EMBL" id="TFJ80635.1"/>
    </source>
</evidence>
<reference evidence="6 7" key="1">
    <citation type="submission" date="2019-01" db="EMBL/GenBank/DDBJ databases">
        <title>Nuclear Genome Assembly of the Microalgal Biofuel strain Nannochloropsis salina CCMP1776.</title>
        <authorList>
            <person name="Hovde B."/>
        </authorList>
    </citation>
    <scope>NUCLEOTIDE SEQUENCE [LARGE SCALE GENOMIC DNA]</scope>
    <source>
        <strain evidence="6 7">CCMP1776</strain>
    </source>
</reference>
<comment type="caution">
    <text evidence="6">The sequence shown here is derived from an EMBL/GenBank/DDBJ whole genome shotgun (WGS) entry which is preliminary data.</text>
</comment>
<dbReference type="OrthoDB" id="10249535at2759"/>
<feature type="domain" description="Pre-mRNA 3'-end-processing endonuclease polyadenylation factor C-term" evidence="5">
    <location>
        <begin position="86"/>
        <end position="384"/>
    </location>
</feature>
<dbReference type="PANTHER" id="PTHR11203">
    <property type="entry name" value="CLEAVAGE AND POLYADENYLATION SPECIFICITY FACTOR FAMILY MEMBER"/>
    <property type="match status" value="1"/>
</dbReference>
<dbReference type="SMART" id="SM01098">
    <property type="entry name" value="CPSF73-100_C"/>
    <property type="match status" value="1"/>
</dbReference>
<dbReference type="GO" id="GO:0003723">
    <property type="term" value="F:RNA binding"/>
    <property type="evidence" value="ECO:0007669"/>
    <property type="project" value="TreeGrafter"/>
</dbReference>
<keyword evidence="3" id="KW-0539">Nucleus</keyword>